<keyword evidence="2" id="KW-0482">Metalloprotease</keyword>
<dbReference type="RefSeq" id="XP_024573855.1">
    <property type="nucleotide sequence ID" value="XM_024722817.1"/>
</dbReference>
<evidence type="ECO:0000313" key="3">
    <source>
        <dbReference type="Proteomes" id="UP000054928"/>
    </source>
</evidence>
<sequence>MVTKYGMSEDVGLVFHDLRGNDTSAITRKTIDDEVKKLCDASYQRAKSILVSKNDDLEKLAKALLEYETLSGAEIEKIIKGEPLDRKPIDLVLTSLRWLLCPDILKYRNRNIKILLVALCLWSNK</sequence>
<protein>
    <submittedName>
        <fullName evidence="2">Atp-dependent metalloprotease</fullName>
    </submittedName>
</protein>
<evidence type="ECO:0000313" key="2">
    <source>
        <dbReference type="EMBL" id="CEG37486.1"/>
    </source>
</evidence>
<dbReference type="GeneID" id="36400132"/>
<name>A0A0P1AAA3_PLAHL</name>
<proteinExistence type="predicted"/>
<feature type="domain" description="Peptidase M41" evidence="1">
    <location>
        <begin position="1"/>
        <end position="78"/>
    </location>
</feature>
<dbReference type="PANTHER" id="PTHR23076:SF97">
    <property type="entry name" value="ATP-DEPENDENT ZINC METALLOPROTEASE YME1L1"/>
    <property type="match status" value="1"/>
</dbReference>
<dbReference type="STRING" id="4781.A0A0P1AAA3"/>
<dbReference type="InterPro" id="IPR000642">
    <property type="entry name" value="Peptidase_M41"/>
</dbReference>
<dbReference type="Pfam" id="PF01434">
    <property type="entry name" value="Peptidase_M41"/>
    <property type="match status" value="1"/>
</dbReference>
<keyword evidence="2" id="KW-0645">Protease</keyword>
<accession>A0A0P1AAA3</accession>
<dbReference type="GO" id="GO:0004222">
    <property type="term" value="F:metalloendopeptidase activity"/>
    <property type="evidence" value="ECO:0007669"/>
    <property type="project" value="InterPro"/>
</dbReference>
<dbReference type="Proteomes" id="UP000054928">
    <property type="component" value="Unassembled WGS sequence"/>
</dbReference>
<keyword evidence="3" id="KW-1185">Reference proteome</keyword>
<dbReference type="InterPro" id="IPR037219">
    <property type="entry name" value="Peptidase_M41-like"/>
</dbReference>
<reference evidence="3" key="1">
    <citation type="submission" date="2014-09" db="EMBL/GenBank/DDBJ databases">
        <authorList>
            <person name="Sharma Rahul"/>
            <person name="Thines Marco"/>
        </authorList>
    </citation>
    <scope>NUCLEOTIDE SEQUENCE [LARGE SCALE GENOMIC DNA]</scope>
</reference>
<dbReference type="OrthoDB" id="1937181at2759"/>
<dbReference type="AlphaFoldDB" id="A0A0P1AAA3"/>
<dbReference type="GO" id="GO:0005524">
    <property type="term" value="F:ATP binding"/>
    <property type="evidence" value="ECO:0007669"/>
    <property type="project" value="InterPro"/>
</dbReference>
<keyword evidence="2" id="KW-0378">Hydrolase</keyword>
<dbReference type="GO" id="GO:0006508">
    <property type="term" value="P:proteolysis"/>
    <property type="evidence" value="ECO:0007669"/>
    <property type="project" value="UniProtKB-KW"/>
</dbReference>
<dbReference type="OMA" id="KIISECY"/>
<dbReference type="EMBL" id="CCYD01000286">
    <property type="protein sequence ID" value="CEG37486.1"/>
    <property type="molecule type" value="Genomic_DNA"/>
</dbReference>
<dbReference type="GO" id="GO:0004176">
    <property type="term" value="F:ATP-dependent peptidase activity"/>
    <property type="evidence" value="ECO:0007669"/>
    <property type="project" value="InterPro"/>
</dbReference>
<dbReference type="Gene3D" id="1.20.58.760">
    <property type="entry name" value="Peptidase M41"/>
    <property type="match status" value="1"/>
</dbReference>
<organism evidence="2 3">
    <name type="scientific">Plasmopara halstedii</name>
    <name type="common">Downy mildew of sunflower</name>
    <dbReference type="NCBI Taxonomy" id="4781"/>
    <lineage>
        <taxon>Eukaryota</taxon>
        <taxon>Sar</taxon>
        <taxon>Stramenopiles</taxon>
        <taxon>Oomycota</taxon>
        <taxon>Peronosporomycetes</taxon>
        <taxon>Peronosporales</taxon>
        <taxon>Peronosporaceae</taxon>
        <taxon>Plasmopara</taxon>
    </lineage>
</organism>
<evidence type="ECO:0000259" key="1">
    <source>
        <dbReference type="Pfam" id="PF01434"/>
    </source>
</evidence>
<dbReference type="PANTHER" id="PTHR23076">
    <property type="entry name" value="METALLOPROTEASE M41 FTSH"/>
    <property type="match status" value="1"/>
</dbReference>
<dbReference type="SUPFAM" id="SSF140990">
    <property type="entry name" value="FtsH protease domain-like"/>
    <property type="match status" value="1"/>
</dbReference>